<dbReference type="Proteomes" id="UP000604046">
    <property type="component" value="Unassembled WGS sequence"/>
</dbReference>
<feature type="compositionally biased region" description="Basic and acidic residues" evidence="1">
    <location>
        <begin position="674"/>
        <end position="703"/>
    </location>
</feature>
<name>A0A812SBK5_9DINO</name>
<reference evidence="2" key="1">
    <citation type="submission" date="2021-02" db="EMBL/GenBank/DDBJ databases">
        <authorList>
            <person name="Dougan E. K."/>
            <person name="Rhodes N."/>
            <person name="Thang M."/>
            <person name="Chan C."/>
        </authorList>
    </citation>
    <scope>NUCLEOTIDE SEQUENCE</scope>
</reference>
<proteinExistence type="predicted"/>
<accession>A0A812SBK5</accession>
<feature type="region of interest" description="Disordered" evidence="1">
    <location>
        <begin position="658"/>
        <end position="706"/>
    </location>
</feature>
<keyword evidence="3" id="KW-1185">Reference proteome</keyword>
<dbReference type="AlphaFoldDB" id="A0A812SBK5"/>
<protein>
    <submittedName>
        <fullName evidence="2">Uncharacterized protein</fullName>
    </submittedName>
</protein>
<comment type="caution">
    <text evidence="2">The sequence shown here is derived from an EMBL/GenBank/DDBJ whole genome shotgun (WGS) entry which is preliminary data.</text>
</comment>
<organism evidence="2 3">
    <name type="scientific">Symbiodinium natans</name>
    <dbReference type="NCBI Taxonomy" id="878477"/>
    <lineage>
        <taxon>Eukaryota</taxon>
        <taxon>Sar</taxon>
        <taxon>Alveolata</taxon>
        <taxon>Dinophyceae</taxon>
        <taxon>Suessiales</taxon>
        <taxon>Symbiodiniaceae</taxon>
        <taxon>Symbiodinium</taxon>
    </lineage>
</organism>
<feature type="compositionally biased region" description="Polar residues" evidence="1">
    <location>
        <begin position="660"/>
        <end position="672"/>
    </location>
</feature>
<dbReference type="EMBL" id="CAJNDS010002430">
    <property type="protein sequence ID" value="CAE7470743.1"/>
    <property type="molecule type" value="Genomic_DNA"/>
</dbReference>
<sequence length="878" mass="97782">MEDPGPGARILQLAEELNKYCREGTKGPARTAEEGFAICRAELRTMLTQSSTSQSSSISAGALRGLNDILYAELEQMWDTQLPNVLEQTTQPKLRSIISTAVEANCWLLVAGGADGGHVLLEEVSKTLEKQPIIIVIDAPKRDRYTSTKFYAKIPGMDSNPEVQSKVEAALREGQAMTADLEKNCCGLGEQCPPHVHLRTAFWDEDGLKKGWEATSKNSAGAETVSWTQWLFRGGTHYILTESPQFWELDFGSQAIIGSIVIGGGRGTLNSILDMIRKGTPLIVLADTGRVCQRFAHIHETALRLAWPDHLECQSDVATGKPGNLRRNGRRPSDVNRQLRSDVLARKCPTEKPLPSDFREQLEIELQKLSASTDTDTWTPGDLGQLAKLYTDRWHQIVQRCVVLSPLDSANRYRMQDDVAMCIGNAMFLPSNELEETVDQETVDQAWSDHDHLTALAKSQKWYADRLALLLVLLTLASQIVALMTTQNDKQSQLAQSLVAQLRNVTDSEVQEILSGEILYTLPPIVVPWLLPVLAGLGSLLTAMTLRFEWFQRWGRLAGAAAQLKSHIFQFRAHVGIYRLRGRLHDEDLLDEVTPPQGNPEAHARHLFVQRCEEIVRGVGSLGLPGQHFSTPPFLRKHVRRLWRGCCCLCPDSDIESQRARPSQSRIQPAQSEDSEKKRRQSAEKSRPAKQDSSMKPKAKPDTETGATWCFGLGKVPEAKARDSAEHTERRSECLSVDDYVKLRLEPCLQEMEEDVANLTFVVKMMDFLNITGGVTATTLATFGYPFWTAVLVAVEVALQACRKHFSWTARLNAAIAAVEELKCRCLDWKSKGPLPKRLPRILQRIVMSTEHAYLQKVSAAAAGSSVVQQKSARTQDV</sequence>
<gene>
    <name evidence="2" type="ORF">SNAT2548_LOCUS26411</name>
</gene>
<evidence type="ECO:0000313" key="3">
    <source>
        <dbReference type="Proteomes" id="UP000604046"/>
    </source>
</evidence>
<evidence type="ECO:0000313" key="2">
    <source>
        <dbReference type="EMBL" id="CAE7470743.1"/>
    </source>
</evidence>
<evidence type="ECO:0000256" key="1">
    <source>
        <dbReference type="SAM" id="MobiDB-lite"/>
    </source>
</evidence>